<dbReference type="SUPFAM" id="SSF52540">
    <property type="entry name" value="P-loop containing nucleoside triphosphate hydrolases"/>
    <property type="match status" value="1"/>
</dbReference>
<dbReference type="Pfam" id="PF03193">
    <property type="entry name" value="RsgA_GTPase"/>
    <property type="match status" value="1"/>
</dbReference>
<evidence type="ECO:0000259" key="1">
    <source>
        <dbReference type="Pfam" id="PF03193"/>
    </source>
</evidence>
<dbReference type="InterPro" id="IPR010914">
    <property type="entry name" value="RsgA_GTPase_dom"/>
</dbReference>
<sequence>MCLVFYQTTKPKKVETTKIMKKYCIGCGRELQNTNKKKLGYVVNLDNDYCYRCFRIKNYNDLVQIDDIEESQFEKNISQLILENKKQNRFFYILDVFNLDASRIRSLERILSAEDTTIVVNKVDLLPKSTNYGKILEYVEEMFNFGDLKDVEIVLFSSVKNWGIDELVESLEDQENNYFIGKTNVGKSSIINSILKSVGETPKIVESYFLNTTIDTIEIQYSENMKIIDTPGIAETNSFSDIVEQKDLKYLFFKKEVKQLSYRIDKKQSFAYGNIFGLNLELSGERDVHFYVNPTVDFHRTKSDNFRDYILKNFDELHPSLIEETEYEEIFITIDDDLIGRKVDVFIQDLGWASFNLKRDDKVSYFLPKNTIKPLVELRNSLI</sequence>
<proteinExistence type="predicted"/>
<dbReference type="Gene3D" id="3.40.50.300">
    <property type="entry name" value="P-loop containing nucleotide triphosphate hydrolases"/>
    <property type="match status" value="1"/>
</dbReference>
<dbReference type="InterPro" id="IPR050896">
    <property type="entry name" value="Mito_lipid_metab_GTPase"/>
</dbReference>
<dbReference type="Proteomes" id="UP000232227">
    <property type="component" value="Chromosome"/>
</dbReference>
<dbReference type="AlphaFoldDB" id="A0A291IRR8"/>
<dbReference type="NCBIfam" id="TIGR03597">
    <property type="entry name" value="GTPase_YqeH"/>
    <property type="match status" value="1"/>
</dbReference>
<gene>
    <name evidence="2" type="primary">yqeH</name>
    <name evidence="2" type="ORF">CP520_01365</name>
</gene>
<protein>
    <submittedName>
        <fullName evidence="2">Ribosome biogenesis GTPase YqeH</fullName>
    </submittedName>
</protein>
<dbReference type="GO" id="GO:0005525">
    <property type="term" value="F:GTP binding"/>
    <property type="evidence" value="ECO:0007669"/>
    <property type="project" value="InterPro"/>
</dbReference>
<dbReference type="InterPro" id="IPR019988">
    <property type="entry name" value="GTP-bd_ribosome_bgen_YqeH"/>
</dbReference>
<dbReference type="PANTHER" id="PTHR46434">
    <property type="entry name" value="GENETIC INTERACTOR OF PROHIBITINS 3, MITOCHONDRIAL"/>
    <property type="match status" value="1"/>
</dbReference>
<accession>A0A291IRR8</accession>
<name>A0A291IRR8_9MOLU</name>
<keyword evidence="3" id="KW-1185">Reference proteome</keyword>
<dbReference type="CDD" id="cd01855">
    <property type="entry name" value="YqeH"/>
    <property type="match status" value="1"/>
</dbReference>
<dbReference type="PANTHER" id="PTHR46434:SF1">
    <property type="entry name" value="GENETIC INTERACTOR OF PROHIBITINS 3, MITOCHONDRIAL"/>
    <property type="match status" value="1"/>
</dbReference>
<reference evidence="2 3" key="1">
    <citation type="submission" date="2017-09" db="EMBL/GenBank/DDBJ databases">
        <title>SPAdes assembly of the Mesoplasma lactucae genome.</title>
        <authorList>
            <person name="Knight T.F."/>
            <person name="Rubinstein R."/>
            <person name="Citino T."/>
        </authorList>
    </citation>
    <scope>NUCLEOTIDE SEQUENCE [LARGE SCALE GENOMIC DNA]</scope>
    <source>
        <strain evidence="2 3">831-C4</strain>
    </source>
</reference>
<feature type="domain" description="EngC GTPase" evidence="1">
    <location>
        <begin position="115"/>
        <end position="236"/>
    </location>
</feature>
<dbReference type="EMBL" id="CP023668">
    <property type="protein sequence ID" value="ATG97406.1"/>
    <property type="molecule type" value="Genomic_DNA"/>
</dbReference>
<dbReference type="InterPro" id="IPR027417">
    <property type="entry name" value="P-loop_NTPase"/>
</dbReference>
<evidence type="ECO:0000313" key="3">
    <source>
        <dbReference type="Proteomes" id="UP000232227"/>
    </source>
</evidence>
<dbReference type="KEGG" id="mlac:CP520_01365"/>
<organism evidence="2 3">
    <name type="scientific">Mesoplasma lactucae ATCC 49193</name>
    <dbReference type="NCBI Taxonomy" id="81460"/>
    <lineage>
        <taxon>Bacteria</taxon>
        <taxon>Bacillati</taxon>
        <taxon>Mycoplasmatota</taxon>
        <taxon>Mollicutes</taxon>
        <taxon>Entomoplasmatales</taxon>
        <taxon>Entomoplasmataceae</taxon>
        <taxon>Mesoplasma</taxon>
    </lineage>
</organism>
<evidence type="ECO:0000313" key="2">
    <source>
        <dbReference type="EMBL" id="ATG97406.1"/>
    </source>
</evidence>
<dbReference type="GO" id="GO:0003924">
    <property type="term" value="F:GTPase activity"/>
    <property type="evidence" value="ECO:0007669"/>
    <property type="project" value="InterPro"/>
</dbReference>